<keyword evidence="5" id="KW-1185">Reference proteome</keyword>
<organism evidence="4 5">
    <name type="scientific">Nocardioides conyzicola</name>
    <dbReference type="NCBI Taxonomy" id="1651781"/>
    <lineage>
        <taxon>Bacteria</taxon>
        <taxon>Bacillati</taxon>
        <taxon>Actinomycetota</taxon>
        <taxon>Actinomycetes</taxon>
        <taxon>Propionibacteriales</taxon>
        <taxon>Nocardioidaceae</taxon>
        <taxon>Nocardioides</taxon>
    </lineage>
</organism>
<dbReference type="GO" id="GO:0032259">
    <property type="term" value="P:methylation"/>
    <property type="evidence" value="ECO:0007669"/>
    <property type="project" value="UniProtKB-KW"/>
</dbReference>
<dbReference type="PRINTS" id="PR00505">
    <property type="entry name" value="D12N6MTFRASE"/>
</dbReference>
<sequence>MNYLSPLRYPGGKARLGPYFARLLASQRVDIETYCEPYAGGAGAGLHLLVEGHVERLIINDLNPGVAAFWRTLLADTDAFASKVDAVEVTIDNWHAQRNIYSTPDGRDDAELGFATYFLNRCNRSGILSARPIGGLEQTGEWKIDARFNKKDLVERIAALGTYAHQVTVTQERATTLIPRLNRRKRPVFLYVDPPYIAQGDELYMTAHTWDDHSRLAGQLLRSPHPWVLTYDNGERIRHLYPEVRCARFNISHTAQTQKVGKELMFFSRGLRVPDIRILRGRDAKWVA</sequence>
<dbReference type="InterPro" id="IPR012327">
    <property type="entry name" value="MeTrfase_D12"/>
</dbReference>
<evidence type="ECO:0000256" key="1">
    <source>
        <dbReference type="ARBA" id="ARBA00022603"/>
    </source>
</evidence>
<dbReference type="GO" id="GO:0008168">
    <property type="term" value="F:methyltransferase activity"/>
    <property type="evidence" value="ECO:0007669"/>
    <property type="project" value="UniProtKB-KW"/>
</dbReference>
<dbReference type="Pfam" id="PF02086">
    <property type="entry name" value="MethyltransfD12"/>
    <property type="match status" value="1"/>
</dbReference>
<dbReference type="InterPro" id="IPR029063">
    <property type="entry name" value="SAM-dependent_MTases_sf"/>
</dbReference>
<name>A0ABP8XE04_9ACTN</name>
<accession>A0ABP8XE04</accession>
<dbReference type="PIRSF" id="PIRSF000398">
    <property type="entry name" value="M_m6A_EcoRV"/>
    <property type="match status" value="1"/>
</dbReference>
<evidence type="ECO:0000256" key="2">
    <source>
        <dbReference type="ARBA" id="ARBA00022679"/>
    </source>
</evidence>
<dbReference type="InterPro" id="IPR012263">
    <property type="entry name" value="M_m6A_EcoRV"/>
</dbReference>
<keyword evidence="1 4" id="KW-0489">Methyltransferase</keyword>
<evidence type="ECO:0000313" key="4">
    <source>
        <dbReference type="EMBL" id="GAA4704277.1"/>
    </source>
</evidence>
<dbReference type="EMBL" id="BAABKM010000002">
    <property type="protein sequence ID" value="GAA4704277.1"/>
    <property type="molecule type" value="Genomic_DNA"/>
</dbReference>
<dbReference type="RefSeq" id="WP_345521331.1">
    <property type="nucleotide sequence ID" value="NZ_BAABKM010000002.1"/>
</dbReference>
<proteinExistence type="predicted"/>
<evidence type="ECO:0000313" key="5">
    <source>
        <dbReference type="Proteomes" id="UP001499974"/>
    </source>
</evidence>
<keyword evidence="3" id="KW-0949">S-adenosyl-L-methionine</keyword>
<evidence type="ECO:0000256" key="3">
    <source>
        <dbReference type="ARBA" id="ARBA00022691"/>
    </source>
</evidence>
<protein>
    <submittedName>
        <fullName evidence="4">DNA adenine methylase</fullName>
    </submittedName>
</protein>
<dbReference type="PANTHER" id="PTHR30481:SF2">
    <property type="entry name" value="SITE-SPECIFIC DNA-METHYLTRANSFERASE (ADENINE-SPECIFIC)"/>
    <property type="match status" value="1"/>
</dbReference>
<dbReference type="PANTHER" id="PTHR30481">
    <property type="entry name" value="DNA ADENINE METHYLASE"/>
    <property type="match status" value="1"/>
</dbReference>
<reference evidence="5" key="1">
    <citation type="journal article" date="2019" name="Int. J. Syst. Evol. Microbiol.">
        <title>The Global Catalogue of Microorganisms (GCM) 10K type strain sequencing project: providing services to taxonomists for standard genome sequencing and annotation.</title>
        <authorList>
            <consortium name="The Broad Institute Genomics Platform"/>
            <consortium name="The Broad Institute Genome Sequencing Center for Infectious Disease"/>
            <person name="Wu L."/>
            <person name="Ma J."/>
        </authorList>
    </citation>
    <scope>NUCLEOTIDE SEQUENCE [LARGE SCALE GENOMIC DNA]</scope>
    <source>
        <strain evidence="5">JCM 18531</strain>
    </source>
</reference>
<comment type="caution">
    <text evidence="4">The sequence shown here is derived from an EMBL/GenBank/DDBJ whole genome shotgun (WGS) entry which is preliminary data.</text>
</comment>
<gene>
    <name evidence="4" type="ORF">GCM10023349_22250</name>
</gene>
<dbReference type="Proteomes" id="UP001499974">
    <property type="component" value="Unassembled WGS sequence"/>
</dbReference>
<dbReference type="SUPFAM" id="SSF53335">
    <property type="entry name" value="S-adenosyl-L-methionine-dependent methyltransferases"/>
    <property type="match status" value="1"/>
</dbReference>
<keyword evidence="2" id="KW-0808">Transferase</keyword>
<dbReference type="Gene3D" id="3.40.50.150">
    <property type="entry name" value="Vaccinia Virus protein VP39"/>
    <property type="match status" value="2"/>
</dbReference>